<keyword evidence="7" id="KW-1185">Reference proteome</keyword>
<feature type="transmembrane region" description="Helical" evidence="5">
    <location>
        <begin position="95"/>
        <end position="122"/>
    </location>
</feature>
<name>A0A975UDW8_9VIBR</name>
<reference evidence="6" key="1">
    <citation type="submission" date="2021-06" db="EMBL/GenBank/DDBJ databases">
        <title>Vibrio nov. sp., novel gut bacterium isolated from Yellow Sea oyster.</title>
        <authorList>
            <person name="Muhammad N."/>
            <person name="Nguyen T.H."/>
            <person name="Lee Y.-J."/>
            <person name="Ko J."/>
            <person name="Kim S.-G."/>
        </authorList>
    </citation>
    <scope>NUCLEOTIDE SEQUENCE</scope>
    <source>
        <strain evidence="6">OG9-811</strain>
    </source>
</reference>
<keyword evidence="4 5" id="KW-0472">Membrane</keyword>
<dbReference type="InterPro" id="IPR007318">
    <property type="entry name" value="Phopholipid_MeTrfase"/>
</dbReference>
<dbReference type="Proteomes" id="UP000694232">
    <property type="component" value="Chromosome 1"/>
</dbReference>
<dbReference type="PANTHER" id="PTHR12714">
    <property type="entry name" value="PROTEIN-S ISOPRENYLCYSTEINE O-METHYLTRANSFERASE"/>
    <property type="match status" value="1"/>
</dbReference>
<dbReference type="Pfam" id="PF04191">
    <property type="entry name" value="PEMT"/>
    <property type="match status" value="1"/>
</dbReference>
<dbReference type="RefSeq" id="WP_136484064.1">
    <property type="nucleotide sequence ID" value="NZ_CP076643.1"/>
</dbReference>
<dbReference type="GO" id="GO:0012505">
    <property type="term" value="C:endomembrane system"/>
    <property type="evidence" value="ECO:0007669"/>
    <property type="project" value="UniProtKB-SubCell"/>
</dbReference>
<feature type="transmembrane region" description="Helical" evidence="5">
    <location>
        <begin position="12"/>
        <end position="31"/>
    </location>
</feature>
<feature type="transmembrane region" description="Helical" evidence="5">
    <location>
        <begin position="37"/>
        <end position="58"/>
    </location>
</feature>
<comment type="subcellular location">
    <subcellularLocation>
        <location evidence="1">Endomembrane system</location>
        <topology evidence="1">Multi-pass membrane protein</topology>
    </subcellularLocation>
</comment>
<evidence type="ECO:0000313" key="6">
    <source>
        <dbReference type="EMBL" id="QXO18941.1"/>
    </source>
</evidence>
<keyword evidence="2 5" id="KW-0812">Transmembrane</keyword>
<dbReference type="PANTHER" id="PTHR12714:SF24">
    <property type="entry name" value="SLR1182 PROTEIN"/>
    <property type="match status" value="1"/>
</dbReference>
<dbReference type="KEGG" id="vos:KNV97_12055"/>
<dbReference type="EMBL" id="CP076643">
    <property type="protein sequence ID" value="QXO18941.1"/>
    <property type="molecule type" value="Genomic_DNA"/>
</dbReference>
<accession>A0A975UDW8</accession>
<evidence type="ECO:0000313" key="7">
    <source>
        <dbReference type="Proteomes" id="UP000694232"/>
    </source>
</evidence>
<dbReference type="GO" id="GO:0016740">
    <property type="term" value="F:transferase activity"/>
    <property type="evidence" value="ECO:0007669"/>
    <property type="project" value="UniProtKB-ARBA"/>
</dbReference>
<gene>
    <name evidence="6" type="ORF">KNV97_12055</name>
</gene>
<organism evidence="6 7">
    <name type="scientific">Vibrio ostreae</name>
    <dbReference type="NCBI Taxonomy" id="2841925"/>
    <lineage>
        <taxon>Bacteria</taxon>
        <taxon>Pseudomonadati</taxon>
        <taxon>Pseudomonadota</taxon>
        <taxon>Gammaproteobacteria</taxon>
        <taxon>Vibrionales</taxon>
        <taxon>Vibrionaceae</taxon>
        <taxon>Vibrio</taxon>
    </lineage>
</organism>
<dbReference type="Gene3D" id="1.20.120.1630">
    <property type="match status" value="1"/>
</dbReference>
<evidence type="ECO:0000256" key="5">
    <source>
        <dbReference type="SAM" id="Phobius"/>
    </source>
</evidence>
<evidence type="ECO:0000256" key="2">
    <source>
        <dbReference type="ARBA" id="ARBA00022692"/>
    </source>
</evidence>
<evidence type="ECO:0000256" key="3">
    <source>
        <dbReference type="ARBA" id="ARBA00022989"/>
    </source>
</evidence>
<sequence>MRFLELKIPPVALFLVALVLVNRLAVLIPFTDVSLPYKYAVFAVCFVAAAVIGIAGVVQFRRAKTTVNPIQPYKATTVVDSGVFHYSRNPMYLGLLLLLFGFAYWHQNLISFAVVAGFVMYMNRFQIIPEEKALEHLFGEDYVDYKTRVRRWL</sequence>
<evidence type="ECO:0000256" key="4">
    <source>
        <dbReference type="ARBA" id="ARBA00023136"/>
    </source>
</evidence>
<evidence type="ECO:0000256" key="1">
    <source>
        <dbReference type="ARBA" id="ARBA00004127"/>
    </source>
</evidence>
<protein>
    <submittedName>
        <fullName evidence="6">Isoprenylcysteine carboxylmethyltransferase family protein</fullName>
    </submittedName>
</protein>
<dbReference type="AlphaFoldDB" id="A0A975UDW8"/>
<keyword evidence="3 5" id="KW-1133">Transmembrane helix</keyword>
<proteinExistence type="predicted"/>